<evidence type="ECO:0000313" key="4">
    <source>
        <dbReference type="EMBL" id="QPC47458.1"/>
    </source>
</evidence>
<accession>A0A7S8CCW0</accession>
<dbReference type="AlphaFoldDB" id="A0A7S8CCW0"/>
<dbReference type="PANTHER" id="PTHR45586:SF1">
    <property type="entry name" value="LIPOPOLYSACCHARIDE ASSEMBLY PROTEIN B"/>
    <property type="match status" value="1"/>
</dbReference>
<organism evidence="4 5">
    <name type="scientific">Mangrovibacillus cuniculi</name>
    <dbReference type="NCBI Taxonomy" id="2593652"/>
    <lineage>
        <taxon>Bacteria</taxon>
        <taxon>Bacillati</taxon>
        <taxon>Bacillota</taxon>
        <taxon>Bacilli</taxon>
        <taxon>Bacillales</taxon>
        <taxon>Bacillaceae</taxon>
        <taxon>Mangrovibacillus</taxon>
    </lineage>
</organism>
<sequence>MRKDIRLRRKQEKGQIVSFHPTGEYYFHRGITAYHRRELAKAKRYLERARELEPLEPTISTQLAILYTELGFFEKSNELLLEVMDDLDPYMKECLYFIANNYAHLGWFREAYQYATRYLTVEPTGEFAEDAEDLIELVEMDAGDLLGDEEEEDELIYKQEQARQLIADGKYDEAIALLNEVIQEHPEFWSAYNNLSLAFFHSGQIQKSFEILDEVLDKNPGNLHARCNLAVLFYYEGKKDEVDAVLRGLRIVRPILQEHRYKLGATFALLGYYEDAYKWLKLLARKGYEGDGAFYYWLSITSHQLGFTREAEYYWKKVVEQDPEKAGEEPWLMDNIQIHEEDPYYIMALVTSEDTVEIMYGLFLLSQLSSQEKRKLILENAPVQQLPMMEKAYLAYILKRDPAAEEQEDLLPMFTFVHDTAILLSQELFGEDKEYKPVILMWFSVFLRGVASGHTFKNEKAYASALQVVWHQLSGQKTTIKEWATLYGVSPSTVSKYCKVIKELLS</sequence>
<proteinExistence type="predicted"/>
<dbReference type="RefSeq" id="WP_239672128.1">
    <property type="nucleotide sequence ID" value="NZ_CP049742.1"/>
</dbReference>
<dbReference type="InterPro" id="IPR011990">
    <property type="entry name" value="TPR-like_helical_dom_sf"/>
</dbReference>
<name>A0A7S8CCW0_9BACI</name>
<evidence type="ECO:0000256" key="3">
    <source>
        <dbReference type="PROSITE-ProRule" id="PRU00339"/>
    </source>
</evidence>
<dbReference type="EMBL" id="CP049742">
    <property type="protein sequence ID" value="QPC47458.1"/>
    <property type="molecule type" value="Genomic_DNA"/>
</dbReference>
<dbReference type="KEGG" id="mcui:G8O30_11110"/>
<dbReference type="Gene3D" id="1.25.40.10">
    <property type="entry name" value="Tetratricopeptide repeat domain"/>
    <property type="match status" value="2"/>
</dbReference>
<feature type="repeat" description="TPR" evidence="3">
    <location>
        <begin position="189"/>
        <end position="222"/>
    </location>
</feature>
<dbReference type="InterPro" id="IPR051012">
    <property type="entry name" value="CellSynth/LPSAsmb/PSIAsmb"/>
</dbReference>
<dbReference type="InterPro" id="IPR019734">
    <property type="entry name" value="TPR_rpt"/>
</dbReference>
<dbReference type="PANTHER" id="PTHR45586">
    <property type="entry name" value="TPR REPEAT-CONTAINING PROTEIN PA4667"/>
    <property type="match status" value="1"/>
</dbReference>
<gene>
    <name evidence="4" type="ORF">G8O30_11110</name>
</gene>
<feature type="repeat" description="TPR" evidence="3">
    <location>
        <begin position="23"/>
        <end position="56"/>
    </location>
</feature>
<keyword evidence="2 3" id="KW-0802">TPR repeat</keyword>
<dbReference type="PROSITE" id="PS50005">
    <property type="entry name" value="TPR"/>
    <property type="match status" value="2"/>
</dbReference>
<evidence type="ECO:0000256" key="1">
    <source>
        <dbReference type="ARBA" id="ARBA00022737"/>
    </source>
</evidence>
<evidence type="ECO:0000256" key="2">
    <source>
        <dbReference type="ARBA" id="ARBA00022803"/>
    </source>
</evidence>
<protein>
    <submittedName>
        <fullName evidence="4">Tetratricopeptide repeat protein</fullName>
    </submittedName>
</protein>
<dbReference type="SMART" id="SM00028">
    <property type="entry name" value="TPR"/>
    <property type="match status" value="3"/>
</dbReference>
<evidence type="ECO:0000313" key="5">
    <source>
        <dbReference type="Proteomes" id="UP000593626"/>
    </source>
</evidence>
<dbReference type="SUPFAM" id="SSF48452">
    <property type="entry name" value="TPR-like"/>
    <property type="match status" value="2"/>
</dbReference>
<dbReference type="Proteomes" id="UP000593626">
    <property type="component" value="Chromosome"/>
</dbReference>
<keyword evidence="5" id="KW-1185">Reference proteome</keyword>
<dbReference type="Pfam" id="PF13432">
    <property type="entry name" value="TPR_16"/>
    <property type="match status" value="1"/>
</dbReference>
<reference evidence="4 5" key="1">
    <citation type="submission" date="2019-07" db="EMBL/GenBank/DDBJ databases">
        <title>Genome sequence of 2 isolates from Red Sea Mangroves.</title>
        <authorList>
            <person name="Sefrji F."/>
            <person name="Michoud G."/>
            <person name="Merlino G."/>
            <person name="Daffonchio D."/>
        </authorList>
    </citation>
    <scope>NUCLEOTIDE SEQUENCE [LARGE SCALE GENOMIC DNA]</scope>
    <source>
        <strain evidence="4 5">R1DC41</strain>
    </source>
</reference>
<keyword evidence="1" id="KW-0677">Repeat</keyword>